<dbReference type="RefSeq" id="WP_371877692.1">
    <property type="nucleotide sequence ID" value="NZ_CAKMMF010000012.1"/>
</dbReference>
<comment type="caution">
    <text evidence="2">The sequence shown here is derived from an EMBL/GenBank/DDBJ whole genome shotgun (WGS) entry which is preliminary data.</text>
</comment>
<name>A0ABN8GDQ8_9BACL</name>
<evidence type="ECO:0000256" key="1">
    <source>
        <dbReference type="SAM" id="Phobius"/>
    </source>
</evidence>
<keyword evidence="1" id="KW-1133">Transmembrane helix</keyword>
<feature type="transmembrane region" description="Helical" evidence="1">
    <location>
        <begin position="6"/>
        <end position="26"/>
    </location>
</feature>
<proteinExistence type="predicted"/>
<dbReference type="Proteomes" id="UP000838686">
    <property type="component" value="Unassembled WGS sequence"/>
</dbReference>
<gene>
    <name evidence="2" type="ORF">PAECIP111893_02519</name>
</gene>
<keyword evidence="1" id="KW-0472">Membrane</keyword>
<organism evidence="2 3">
    <name type="scientific">Paenibacillus plantiphilus</name>
    <dbReference type="NCBI Taxonomy" id="2905650"/>
    <lineage>
        <taxon>Bacteria</taxon>
        <taxon>Bacillati</taxon>
        <taxon>Bacillota</taxon>
        <taxon>Bacilli</taxon>
        <taxon>Bacillales</taxon>
        <taxon>Paenibacillaceae</taxon>
        <taxon>Paenibacillus</taxon>
    </lineage>
</organism>
<dbReference type="EMBL" id="CAKMMF010000012">
    <property type="protein sequence ID" value="CAH1206334.1"/>
    <property type="molecule type" value="Genomic_DNA"/>
</dbReference>
<evidence type="ECO:0000313" key="3">
    <source>
        <dbReference type="Proteomes" id="UP000838686"/>
    </source>
</evidence>
<evidence type="ECO:0000313" key="2">
    <source>
        <dbReference type="EMBL" id="CAH1206334.1"/>
    </source>
</evidence>
<keyword evidence="3" id="KW-1185">Reference proteome</keyword>
<accession>A0ABN8GDQ8</accession>
<sequence>MNEFLIFVAPFLVVAISVVFLFWWGARKPRRELE</sequence>
<dbReference type="Pfam" id="PF22282">
    <property type="entry name" value="CydS"/>
    <property type="match status" value="1"/>
</dbReference>
<reference evidence="2" key="1">
    <citation type="submission" date="2022-01" db="EMBL/GenBank/DDBJ databases">
        <authorList>
            <person name="Criscuolo A."/>
        </authorList>
    </citation>
    <scope>NUCLEOTIDE SEQUENCE</scope>
    <source>
        <strain evidence="2">CIP111893</strain>
    </source>
</reference>
<protein>
    <submittedName>
        <fullName evidence="2">Uncharacterized protein</fullName>
    </submittedName>
</protein>
<keyword evidence="1" id="KW-0812">Transmembrane</keyword>
<dbReference type="InterPro" id="IPR054381">
    <property type="entry name" value="CydS"/>
</dbReference>